<dbReference type="InterPro" id="IPR006652">
    <property type="entry name" value="Kelch_1"/>
</dbReference>
<dbReference type="InterPro" id="IPR006584">
    <property type="entry name" value="Cellulose-bd_IV"/>
</dbReference>
<dbReference type="SUPFAM" id="SSF54001">
    <property type="entry name" value="Cysteine proteinases"/>
    <property type="match status" value="1"/>
</dbReference>
<dbReference type="eggNOG" id="COG1874">
    <property type="taxonomic scope" value="Bacteria"/>
</dbReference>
<dbReference type="OrthoDB" id="3648721at2"/>
<dbReference type="InterPro" id="IPR025660">
    <property type="entry name" value="Pept_his_AS"/>
</dbReference>
<evidence type="ECO:0000313" key="6">
    <source>
        <dbReference type="Proteomes" id="UP000036923"/>
    </source>
</evidence>
<accession>A0A0L6JJQ6</accession>
<dbReference type="eggNOG" id="COG4870">
    <property type="taxonomic scope" value="Bacteria"/>
</dbReference>
<dbReference type="Pfam" id="PF01344">
    <property type="entry name" value="Kelch_1"/>
    <property type="match status" value="2"/>
</dbReference>
<dbReference type="CDD" id="cd02619">
    <property type="entry name" value="Peptidase_C1"/>
    <property type="match status" value="1"/>
</dbReference>
<dbReference type="Proteomes" id="UP000036923">
    <property type="component" value="Unassembled WGS sequence"/>
</dbReference>
<dbReference type="Gene3D" id="3.90.70.10">
    <property type="entry name" value="Cysteine proteinases"/>
    <property type="match status" value="1"/>
</dbReference>
<keyword evidence="3" id="KW-0677">Repeat</keyword>
<dbReference type="CDD" id="cd04080">
    <property type="entry name" value="CBM6_cellulase-like"/>
    <property type="match status" value="2"/>
</dbReference>
<dbReference type="SMART" id="SM00612">
    <property type="entry name" value="Kelch"/>
    <property type="match status" value="3"/>
</dbReference>
<dbReference type="InterPro" id="IPR015915">
    <property type="entry name" value="Kelch-typ_b-propeller"/>
</dbReference>
<comment type="caution">
    <text evidence="5">The sequence shown here is derived from an EMBL/GenBank/DDBJ whole genome shotgun (WGS) entry which is preliminary data.</text>
</comment>
<dbReference type="SMART" id="SM00606">
    <property type="entry name" value="CBD_IV"/>
    <property type="match status" value="2"/>
</dbReference>
<dbReference type="STRING" id="398512.Bccel_1254"/>
<gene>
    <name evidence="5" type="ORF">Bccel_1254</name>
</gene>
<reference evidence="6" key="1">
    <citation type="submission" date="2015-07" db="EMBL/GenBank/DDBJ databases">
        <title>Near-Complete Genome Sequence of the Cellulolytic Bacterium Bacteroides (Pseudobacteroides) cellulosolvens ATCC 35603.</title>
        <authorList>
            <person name="Dassa B."/>
            <person name="Utturkar S.M."/>
            <person name="Klingeman D.M."/>
            <person name="Hurt R.A."/>
            <person name="Keller M."/>
            <person name="Xu J."/>
            <person name="Reddy Y.H.K."/>
            <person name="Borovok I."/>
            <person name="Grinberg I.R."/>
            <person name="Lamed R."/>
            <person name="Zhivin O."/>
            <person name="Bayer E.A."/>
            <person name="Brown S.D."/>
        </authorList>
    </citation>
    <scope>NUCLEOTIDE SEQUENCE [LARGE SCALE GENOMIC DNA]</scope>
    <source>
        <strain evidence="6">DSM 2933</strain>
    </source>
</reference>
<dbReference type="InterPro" id="IPR008979">
    <property type="entry name" value="Galactose-bd-like_sf"/>
</dbReference>
<dbReference type="AlphaFoldDB" id="A0A0L6JJQ6"/>
<dbReference type="Gene3D" id="2.60.120.260">
    <property type="entry name" value="Galactose-binding domain-like"/>
    <property type="match status" value="2"/>
</dbReference>
<sequence>MFNCEKYNVTSKKHRSFKKMGLKVVSLALSASIVLSQGLLTFAEDGVKKHTTGEENLVCATGDKELTPESKKWMEENMIKTNGKSIRLNELGLKRVNEHRKSKKQKQLDRKVIKQIGDEVAAEMPDSESTSIPTSLRSNNITVDQEANEITLPNSVDNSELQYFPPIRTQGDIGSCTAFSSTYYQMTHMAALEMGWNVKDNNDNSNKFSPKWSFNLVNGSTDGGSEIVDICKLLQRHGAAFWSDFPYIPSKSNPLNYRAWPTDASTWEKAINYRLDKMGYISLLDGTNTPITSPDSAILKPVKELLNNGYVLNYSTLFNSWKYTTIKDGPFNGERAAYLMDGYEGGHAMTLVGYNDDIWIDVDNDGERDIPQEIGAFKIANSHGTSYANNGYCWVAYDALNKISSLDPTGTNTAINPAKRGGIFKDRLVWFTVRKNYTPKLVAEFTANHPHRNELAVTLGYSSESDSSSPIKWSPYSFFKAGPYAFDGTETACDASFALDFTDLYTGTDNKNGKWYLKLSDTSASANGFSGVLKDFKLIDKQKDQVISFTGQYPPPFDRSSVEVGISHSKDIFRMSGWNILKNLPAKRFGAGVIGLNELVYVIGGTSYVSNGYTTSKVYSDEVLVYDTLSNTWYNRTKLPVPLAEAQVVTLNGKIYAIDLTSGWSAPNTLYEYNPGTRLWTQNYENLPVKKKSFMVSLNNKIYFIGGYNQYSDMIEYDPVTKQINSKANIPVPVKDFAAIAANGKIYILGGDTADGTQKRIQNVQEFNPVANVWNQKANMPKGKNLFKAATLNNKIYTFSSDSAYSSTNLSDNGYPDTIEEFDPVSNSWVTKGNMFYRLQNYSLGTHNDRIYFAGGEEPGSLTDLNVFASYNPAPIVNEVPGLAEAESFDSASDVCIIENCNEGGKYLDSMLDGDSMDYYFDVKESGVYSVSFRVSSSFTGNKLSIMDGANTLCTVNVPNTGGRQNWTTVSTNITLGKGPQVLRVLNSGNGACFNWMSFQLSSKVITVPGKIEAEALSSANQYYPENCSEGGQKLSWILSGDWMDYNVYVQESGIHTVAFRVARAYSSAGGLQLQRDGAVLCSLDIPSTGGDEIFTTVYANVYLKAGFQTLRVLSTGHDWNFNWMEITK</sequence>
<dbReference type="PROSITE" id="PS51175">
    <property type="entry name" value="CBM6"/>
    <property type="match status" value="2"/>
</dbReference>
<dbReference type="EMBL" id="LGTC01000001">
    <property type="protein sequence ID" value="KNY25994.1"/>
    <property type="molecule type" value="Genomic_DNA"/>
</dbReference>
<dbReference type="RefSeq" id="WP_036945771.1">
    <property type="nucleotide sequence ID" value="NZ_JQKC01000076.1"/>
</dbReference>
<dbReference type="Gene3D" id="2.120.10.80">
    <property type="entry name" value="Kelch-type beta propeller"/>
    <property type="match status" value="2"/>
</dbReference>
<dbReference type="GO" id="GO:0030246">
    <property type="term" value="F:carbohydrate binding"/>
    <property type="evidence" value="ECO:0007669"/>
    <property type="project" value="InterPro"/>
</dbReference>
<dbReference type="InterPro" id="IPR005084">
    <property type="entry name" value="CBM6"/>
</dbReference>
<keyword evidence="2" id="KW-0732">Signal</keyword>
<dbReference type="PANTHER" id="PTHR45632">
    <property type="entry name" value="LD33804P"/>
    <property type="match status" value="1"/>
</dbReference>
<dbReference type="Pfam" id="PF03422">
    <property type="entry name" value="CBM_6"/>
    <property type="match status" value="2"/>
</dbReference>
<evidence type="ECO:0000313" key="5">
    <source>
        <dbReference type="EMBL" id="KNY25994.1"/>
    </source>
</evidence>
<proteinExistence type="predicted"/>
<feature type="domain" description="CBM6" evidence="4">
    <location>
        <begin position="882"/>
        <end position="1000"/>
    </location>
</feature>
<keyword evidence="1" id="KW-0880">Kelch repeat</keyword>
<feature type="domain" description="CBM6" evidence="4">
    <location>
        <begin position="1010"/>
        <end position="1128"/>
    </location>
</feature>
<dbReference type="eggNOG" id="COG3055">
    <property type="taxonomic scope" value="Bacteria"/>
</dbReference>
<evidence type="ECO:0000256" key="1">
    <source>
        <dbReference type="ARBA" id="ARBA00022441"/>
    </source>
</evidence>
<evidence type="ECO:0000256" key="3">
    <source>
        <dbReference type="ARBA" id="ARBA00022737"/>
    </source>
</evidence>
<keyword evidence="6" id="KW-1185">Reference proteome</keyword>
<protein>
    <submittedName>
        <fullName evidence="5">Carbohydrate binding family 6</fullName>
    </submittedName>
</protein>
<evidence type="ECO:0000256" key="2">
    <source>
        <dbReference type="ARBA" id="ARBA00022729"/>
    </source>
</evidence>
<evidence type="ECO:0000259" key="4">
    <source>
        <dbReference type="PROSITE" id="PS51175"/>
    </source>
</evidence>
<organism evidence="5 6">
    <name type="scientific">Pseudobacteroides cellulosolvens ATCC 35603 = DSM 2933</name>
    <dbReference type="NCBI Taxonomy" id="398512"/>
    <lineage>
        <taxon>Bacteria</taxon>
        <taxon>Bacillati</taxon>
        <taxon>Bacillota</taxon>
        <taxon>Clostridia</taxon>
        <taxon>Eubacteriales</taxon>
        <taxon>Oscillospiraceae</taxon>
        <taxon>Pseudobacteroides</taxon>
    </lineage>
</organism>
<dbReference type="InterPro" id="IPR038765">
    <property type="entry name" value="Papain-like_cys_pep_sf"/>
</dbReference>
<dbReference type="SUPFAM" id="SSF117281">
    <property type="entry name" value="Kelch motif"/>
    <property type="match status" value="2"/>
</dbReference>
<dbReference type="PANTHER" id="PTHR45632:SF3">
    <property type="entry name" value="KELCH-LIKE PROTEIN 32"/>
    <property type="match status" value="1"/>
</dbReference>
<name>A0A0L6JJQ6_9FIRM</name>
<dbReference type="PROSITE" id="PS00639">
    <property type="entry name" value="THIOL_PROTEASE_HIS"/>
    <property type="match status" value="1"/>
</dbReference>
<dbReference type="SUPFAM" id="SSF49785">
    <property type="entry name" value="Galactose-binding domain-like"/>
    <property type="match status" value="2"/>
</dbReference>